<dbReference type="SUPFAM" id="SSF46689">
    <property type="entry name" value="Homeodomain-like"/>
    <property type="match status" value="2"/>
</dbReference>
<dbReference type="Proteomes" id="UP000295668">
    <property type="component" value="Unassembled WGS sequence"/>
</dbReference>
<dbReference type="SUPFAM" id="SSF51182">
    <property type="entry name" value="RmlC-like cupins"/>
    <property type="match status" value="1"/>
</dbReference>
<protein>
    <submittedName>
        <fullName evidence="5">AraC family transcriptional regulator</fullName>
    </submittedName>
</protein>
<dbReference type="PROSITE" id="PS01124">
    <property type="entry name" value="HTH_ARAC_FAMILY_2"/>
    <property type="match status" value="1"/>
</dbReference>
<gene>
    <name evidence="5" type="ORF">EZJ43_09420</name>
</gene>
<dbReference type="EMBL" id="SJCY01000005">
    <property type="protein sequence ID" value="TDG36213.1"/>
    <property type="molecule type" value="Genomic_DNA"/>
</dbReference>
<evidence type="ECO:0000313" key="6">
    <source>
        <dbReference type="Proteomes" id="UP000295668"/>
    </source>
</evidence>
<keyword evidence="1" id="KW-0805">Transcription regulation</keyword>
<dbReference type="PANTHER" id="PTHR43280">
    <property type="entry name" value="ARAC-FAMILY TRANSCRIPTIONAL REGULATOR"/>
    <property type="match status" value="1"/>
</dbReference>
<dbReference type="GO" id="GO:0043565">
    <property type="term" value="F:sequence-specific DNA binding"/>
    <property type="evidence" value="ECO:0007669"/>
    <property type="project" value="InterPro"/>
</dbReference>
<keyword evidence="6" id="KW-1185">Reference proteome</keyword>
<dbReference type="InterPro" id="IPR018060">
    <property type="entry name" value="HTH_AraC"/>
</dbReference>
<dbReference type="Gene3D" id="2.60.120.10">
    <property type="entry name" value="Jelly Rolls"/>
    <property type="match status" value="1"/>
</dbReference>
<evidence type="ECO:0000313" key="5">
    <source>
        <dbReference type="EMBL" id="TDG36213.1"/>
    </source>
</evidence>
<accession>A0A4V3A047</accession>
<evidence type="ECO:0000256" key="1">
    <source>
        <dbReference type="ARBA" id="ARBA00023015"/>
    </source>
</evidence>
<dbReference type="SMART" id="SM00342">
    <property type="entry name" value="HTH_ARAC"/>
    <property type="match status" value="1"/>
</dbReference>
<evidence type="ECO:0000256" key="3">
    <source>
        <dbReference type="ARBA" id="ARBA00023163"/>
    </source>
</evidence>
<dbReference type="OrthoDB" id="9787988at2"/>
<proteinExistence type="predicted"/>
<evidence type="ECO:0000256" key="2">
    <source>
        <dbReference type="ARBA" id="ARBA00023125"/>
    </source>
</evidence>
<organism evidence="5 6">
    <name type="scientific">Pedobacter changchengzhani</name>
    <dbReference type="NCBI Taxonomy" id="2529274"/>
    <lineage>
        <taxon>Bacteria</taxon>
        <taxon>Pseudomonadati</taxon>
        <taxon>Bacteroidota</taxon>
        <taxon>Sphingobacteriia</taxon>
        <taxon>Sphingobacteriales</taxon>
        <taxon>Sphingobacteriaceae</taxon>
        <taxon>Pedobacter</taxon>
    </lineage>
</organism>
<evidence type="ECO:0000259" key="4">
    <source>
        <dbReference type="PROSITE" id="PS01124"/>
    </source>
</evidence>
<dbReference type="InterPro" id="IPR009057">
    <property type="entry name" value="Homeodomain-like_sf"/>
</dbReference>
<dbReference type="RefSeq" id="WP_133262459.1">
    <property type="nucleotide sequence ID" value="NZ_SJCY01000005.1"/>
</dbReference>
<sequence>MKPILRKAIPEVEDSFIVRRDIGDKMINNWHYHTECEIVYIKKSAGTWIVGDYEGKFESGDLILLGSGIPHSYQHEEKYIKNNSDETGEALVTIFSPQIFGDSFLNLPESREIKDLLALSKRGVKIKNAAKKEVVKLIEEIGCAKKGRKLIALLDILQCITESNDYELLATEGYSVQKENTNNAKLNAVIDYTYSNYHNQITIEEVAVLINLSVHSFCRFFKDKTKKTYIQFLMEVRIGKACKYLLEHDMSSAEVGYICGYNSISHFNHQFKVMKNKSPLAFKKSYMGLLAK</sequence>
<dbReference type="InterPro" id="IPR011051">
    <property type="entry name" value="RmlC_Cupin_sf"/>
</dbReference>
<dbReference type="Pfam" id="PF12833">
    <property type="entry name" value="HTH_18"/>
    <property type="match status" value="1"/>
</dbReference>
<comment type="caution">
    <text evidence="5">The sequence shown here is derived from an EMBL/GenBank/DDBJ whole genome shotgun (WGS) entry which is preliminary data.</text>
</comment>
<keyword evidence="2" id="KW-0238">DNA-binding</keyword>
<keyword evidence="3" id="KW-0804">Transcription</keyword>
<dbReference type="AlphaFoldDB" id="A0A4V3A047"/>
<name>A0A4V3A047_9SPHI</name>
<reference evidence="5 6" key="1">
    <citation type="submission" date="2019-02" db="EMBL/GenBank/DDBJ databases">
        <title>Pedobacter sp. nov., a novel speices isolated from soil of pinguins habitat in Antarcitica.</title>
        <authorList>
            <person name="He R.-H."/>
        </authorList>
    </citation>
    <scope>NUCLEOTIDE SEQUENCE [LARGE SCALE GENOMIC DNA]</scope>
    <source>
        <strain evidence="5 6">E01020</strain>
    </source>
</reference>
<dbReference type="Gene3D" id="1.10.10.60">
    <property type="entry name" value="Homeodomain-like"/>
    <property type="match status" value="2"/>
</dbReference>
<feature type="domain" description="HTH araC/xylS-type" evidence="4">
    <location>
        <begin position="187"/>
        <end position="285"/>
    </location>
</feature>
<dbReference type="GO" id="GO:0003700">
    <property type="term" value="F:DNA-binding transcription factor activity"/>
    <property type="evidence" value="ECO:0007669"/>
    <property type="project" value="InterPro"/>
</dbReference>
<dbReference type="InterPro" id="IPR014710">
    <property type="entry name" value="RmlC-like_jellyroll"/>
</dbReference>
<dbReference type="PANTHER" id="PTHR43280:SF27">
    <property type="entry name" value="TRANSCRIPTIONAL REGULATOR MTLR"/>
    <property type="match status" value="1"/>
</dbReference>